<dbReference type="AlphaFoldDB" id="A0A839V9M3"/>
<keyword evidence="4" id="KW-0812">Transmembrane</keyword>
<comment type="caution">
    <text evidence="5">The sequence shown here is derived from an EMBL/GenBank/DDBJ whole genome shotgun (WGS) entry which is preliminary data.</text>
</comment>
<sequence>MTEMTGQKRQGMKHMSKMQGGPGGQGGFTLIELLIVVAIIGVLAAVAIPQYNQYRTGAAEKACQAEAKAYATSAAAALMDDDDSTTVPTFPSDGACTYTTGGEPTELTSTFEVTPSSNASSQAYTVTVQTASVVEKTAG</sequence>
<feature type="region of interest" description="Disordered" evidence="3">
    <location>
        <begin position="1"/>
        <end position="21"/>
    </location>
</feature>
<keyword evidence="2" id="KW-0488">Methylation</keyword>
<dbReference type="Gene3D" id="3.30.700.10">
    <property type="entry name" value="Glycoprotein, Type 4 Pilin"/>
    <property type="match status" value="1"/>
</dbReference>
<dbReference type="SUPFAM" id="SSF54523">
    <property type="entry name" value="Pili subunits"/>
    <property type="match status" value="1"/>
</dbReference>
<proteinExistence type="inferred from homology"/>
<dbReference type="PROSITE" id="PS00409">
    <property type="entry name" value="PROKAR_NTER_METHYL"/>
    <property type="match status" value="1"/>
</dbReference>
<reference evidence="5 6" key="1">
    <citation type="submission" date="2020-08" db="EMBL/GenBank/DDBJ databases">
        <title>Genomic Encyclopedia of Type Strains, Phase III (KMG-III): the genomes of soil and plant-associated and newly described type strains.</title>
        <authorList>
            <person name="Whitman W."/>
        </authorList>
    </citation>
    <scope>NUCLEOTIDE SEQUENCE [LARGE SCALE GENOMIC DNA]</scope>
    <source>
        <strain evidence="5 6">CECT 7282</strain>
    </source>
</reference>
<dbReference type="Pfam" id="PF07963">
    <property type="entry name" value="N_methyl"/>
    <property type="match status" value="1"/>
</dbReference>
<evidence type="ECO:0000256" key="1">
    <source>
        <dbReference type="ARBA" id="ARBA00005233"/>
    </source>
</evidence>
<keyword evidence="6" id="KW-1185">Reference proteome</keyword>
<evidence type="ECO:0000256" key="4">
    <source>
        <dbReference type="SAM" id="Phobius"/>
    </source>
</evidence>
<dbReference type="NCBIfam" id="TIGR02532">
    <property type="entry name" value="IV_pilin_GFxxxE"/>
    <property type="match status" value="1"/>
</dbReference>
<dbReference type="RefSeq" id="WP_281376067.1">
    <property type="nucleotide sequence ID" value="NZ_JACHXP010000022.1"/>
</dbReference>
<organism evidence="5 6">
    <name type="scientific">Halomonas cerina</name>
    <dbReference type="NCBI Taxonomy" id="447424"/>
    <lineage>
        <taxon>Bacteria</taxon>
        <taxon>Pseudomonadati</taxon>
        <taxon>Pseudomonadota</taxon>
        <taxon>Gammaproteobacteria</taxon>
        <taxon>Oceanospirillales</taxon>
        <taxon>Halomonadaceae</taxon>
        <taxon>Halomonas</taxon>
    </lineage>
</organism>
<dbReference type="EMBL" id="JACHXP010000022">
    <property type="protein sequence ID" value="MBB3192162.1"/>
    <property type="molecule type" value="Genomic_DNA"/>
</dbReference>
<evidence type="ECO:0000256" key="2">
    <source>
        <dbReference type="ARBA" id="ARBA00022481"/>
    </source>
</evidence>
<protein>
    <submittedName>
        <fullName evidence="5">Type IV pilus assembly protein PilA</fullName>
    </submittedName>
</protein>
<evidence type="ECO:0000313" key="5">
    <source>
        <dbReference type="EMBL" id="MBB3192162.1"/>
    </source>
</evidence>
<name>A0A839V9M3_9GAMM</name>
<dbReference type="PANTHER" id="PTHR30093">
    <property type="entry name" value="GENERAL SECRETION PATHWAY PROTEIN G"/>
    <property type="match status" value="1"/>
</dbReference>
<keyword evidence="4" id="KW-1133">Transmembrane helix</keyword>
<accession>A0A839V9M3</accession>
<dbReference type="InterPro" id="IPR012902">
    <property type="entry name" value="N_methyl_site"/>
</dbReference>
<evidence type="ECO:0000313" key="6">
    <source>
        <dbReference type="Proteomes" id="UP000547614"/>
    </source>
</evidence>
<keyword evidence="4" id="KW-0472">Membrane</keyword>
<feature type="transmembrane region" description="Helical" evidence="4">
    <location>
        <begin position="27"/>
        <end position="48"/>
    </location>
</feature>
<dbReference type="Proteomes" id="UP000547614">
    <property type="component" value="Unassembled WGS sequence"/>
</dbReference>
<evidence type="ECO:0000256" key="3">
    <source>
        <dbReference type="SAM" id="MobiDB-lite"/>
    </source>
</evidence>
<comment type="similarity">
    <text evidence="1">Belongs to the N-Me-Phe pilin family.</text>
</comment>
<dbReference type="PANTHER" id="PTHR30093:SF34">
    <property type="entry name" value="PREPILIN PEPTIDASE-DEPENDENT PROTEIN D"/>
    <property type="match status" value="1"/>
</dbReference>
<gene>
    <name evidence="5" type="ORF">FHR94_003442</name>
</gene>
<dbReference type="InterPro" id="IPR045584">
    <property type="entry name" value="Pilin-like"/>
</dbReference>